<dbReference type="EMBL" id="JANPWB010000016">
    <property type="protein sequence ID" value="KAJ1086113.1"/>
    <property type="molecule type" value="Genomic_DNA"/>
</dbReference>
<keyword evidence="3" id="KW-1185">Reference proteome</keyword>
<evidence type="ECO:0000256" key="1">
    <source>
        <dbReference type="SAM" id="MobiDB-lite"/>
    </source>
</evidence>
<protein>
    <submittedName>
        <fullName evidence="2">Uncharacterized protein</fullName>
    </submittedName>
</protein>
<gene>
    <name evidence="2" type="ORF">NDU88_006237</name>
</gene>
<proteinExistence type="predicted"/>
<dbReference type="AlphaFoldDB" id="A0AAV7LBK2"/>
<evidence type="ECO:0000313" key="3">
    <source>
        <dbReference type="Proteomes" id="UP001066276"/>
    </source>
</evidence>
<name>A0AAV7LBK2_PLEWA</name>
<sequence>MQARGWTPPNAAVLPLAAKVSQVASTLEKPEQISAPVPTPALNLKQVHEAQTAQRANPPTVTRVGVTAETLKPKDVPELVGSMGNLNTTASQKAFTCRNVAVGPGKLGSIKTTNGTGSSEEHERPGGTAMPLHISGSCLVITANRIQLWSSAGSHKMCKWTALLVGAEWVRGRGAAAGYGGPRFGPDFL</sequence>
<feature type="region of interest" description="Disordered" evidence="1">
    <location>
        <begin position="108"/>
        <end position="129"/>
    </location>
</feature>
<reference evidence="2" key="1">
    <citation type="journal article" date="2022" name="bioRxiv">
        <title>Sequencing and chromosome-scale assembly of the giantPleurodeles waltlgenome.</title>
        <authorList>
            <person name="Brown T."/>
            <person name="Elewa A."/>
            <person name="Iarovenko S."/>
            <person name="Subramanian E."/>
            <person name="Araus A.J."/>
            <person name="Petzold A."/>
            <person name="Susuki M."/>
            <person name="Suzuki K.-i.T."/>
            <person name="Hayashi T."/>
            <person name="Toyoda A."/>
            <person name="Oliveira C."/>
            <person name="Osipova E."/>
            <person name="Leigh N.D."/>
            <person name="Simon A."/>
            <person name="Yun M.H."/>
        </authorList>
    </citation>
    <scope>NUCLEOTIDE SEQUENCE</scope>
    <source>
        <strain evidence="2">20211129_DDA</strain>
        <tissue evidence="2">Liver</tissue>
    </source>
</reference>
<accession>A0AAV7LBK2</accession>
<comment type="caution">
    <text evidence="2">The sequence shown here is derived from an EMBL/GenBank/DDBJ whole genome shotgun (WGS) entry which is preliminary data.</text>
</comment>
<dbReference type="Proteomes" id="UP001066276">
    <property type="component" value="Chromosome 12"/>
</dbReference>
<evidence type="ECO:0000313" key="2">
    <source>
        <dbReference type="EMBL" id="KAJ1086113.1"/>
    </source>
</evidence>
<organism evidence="2 3">
    <name type="scientific">Pleurodeles waltl</name>
    <name type="common">Iberian ribbed newt</name>
    <dbReference type="NCBI Taxonomy" id="8319"/>
    <lineage>
        <taxon>Eukaryota</taxon>
        <taxon>Metazoa</taxon>
        <taxon>Chordata</taxon>
        <taxon>Craniata</taxon>
        <taxon>Vertebrata</taxon>
        <taxon>Euteleostomi</taxon>
        <taxon>Amphibia</taxon>
        <taxon>Batrachia</taxon>
        <taxon>Caudata</taxon>
        <taxon>Salamandroidea</taxon>
        <taxon>Salamandridae</taxon>
        <taxon>Pleurodelinae</taxon>
        <taxon>Pleurodeles</taxon>
    </lineage>
</organism>